<dbReference type="PANTHER" id="PTHR48102:SF3">
    <property type="entry name" value="ATP-DEPENDENT PROTEASE ATPASE SUBUNIT HSLU"/>
    <property type="match status" value="1"/>
</dbReference>
<reference evidence="4" key="1">
    <citation type="submission" date="2020-04" db="EMBL/GenBank/DDBJ databases">
        <authorList>
            <person name="Zhang T."/>
        </authorList>
    </citation>
    <scope>NUCLEOTIDE SEQUENCE</scope>
    <source>
        <strain evidence="4">HKST-UBA01</strain>
    </source>
</reference>
<keyword evidence="2" id="KW-0067">ATP-binding</keyword>
<dbReference type="EMBL" id="JAGQHR010001155">
    <property type="protein sequence ID" value="MCA9730385.1"/>
    <property type="molecule type" value="Genomic_DNA"/>
</dbReference>
<dbReference type="Gene3D" id="1.10.8.60">
    <property type="match status" value="1"/>
</dbReference>
<dbReference type="Proteomes" id="UP000697710">
    <property type="component" value="Unassembled WGS sequence"/>
</dbReference>
<evidence type="ECO:0000259" key="3">
    <source>
        <dbReference type="SMART" id="SM01086"/>
    </source>
</evidence>
<dbReference type="GO" id="GO:0016887">
    <property type="term" value="F:ATP hydrolysis activity"/>
    <property type="evidence" value="ECO:0007669"/>
    <property type="project" value="TreeGrafter"/>
</dbReference>
<dbReference type="Pfam" id="PF10431">
    <property type="entry name" value="ClpB_D2-small"/>
    <property type="match status" value="1"/>
</dbReference>
<dbReference type="GO" id="GO:0051603">
    <property type="term" value="P:proteolysis involved in protein catabolic process"/>
    <property type="evidence" value="ECO:0007669"/>
    <property type="project" value="TreeGrafter"/>
</dbReference>
<reference evidence="4" key="2">
    <citation type="journal article" date="2021" name="Microbiome">
        <title>Successional dynamics and alternative stable states in a saline activated sludge microbial community over 9 years.</title>
        <authorList>
            <person name="Wang Y."/>
            <person name="Ye J."/>
            <person name="Ju F."/>
            <person name="Liu L."/>
            <person name="Boyd J.A."/>
            <person name="Deng Y."/>
            <person name="Parks D.H."/>
            <person name="Jiang X."/>
            <person name="Yin X."/>
            <person name="Woodcroft B.J."/>
            <person name="Tyson G.W."/>
            <person name="Hugenholtz P."/>
            <person name="Polz M.F."/>
            <person name="Zhang T."/>
        </authorList>
    </citation>
    <scope>NUCLEOTIDE SEQUENCE</scope>
    <source>
        <strain evidence="4">HKST-UBA01</strain>
    </source>
</reference>
<evidence type="ECO:0000256" key="2">
    <source>
        <dbReference type="ARBA" id="ARBA00022840"/>
    </source>
</evidence>
<comment type="caution">
    <text evidence="4">The sequence shown here is derived from an EMBL/GenBank/DDBJ whole genome shotgun (WGS) entry which is preliminary data.</text>
</comment>
<organism evidence="4 5">
    <name type="scientific">Eiseniibacteriota bacterium</name>
    <dbReference type="NCBI Taxonomy" id="2212470"/>
    <lineage>
        <taxon>Bacteria</taxon>
        <taxon>Candidatus Eiseniibacteriota</taxon>
    </lineage>
</organism>
<dbReference type="InterPro" id="IPR019489">
    <property type="entry name" value="Clp_ATPase_C"/>
</dbReference>
<proteinExistence type="predicted"/>
<feature type="domain" description="Clp ATPase C-terminal" evidence="3">
    <location>
        <begin position="5"/>
        <end position="101"/>
    </location>
</feature>
<protein>
    <submittedName>
        <fullName evidence="4">HslU--HslV peptidase ATPase subunit</fullName>
    </submittedName>
</protein>
<sequence length="113" mass="12694">ELDELSAIDFHRILIEPRNSLLRQYQALLATENVTLSFTDEALREIADMAHTVNQSTENIGARRLQTILNTLLDDVLFEAPENNGATVEIDRDAVVERLAGIARDKDLSSYIL</sequence>
<evidence type="ECO:0000256" key="1">
    <source>
        <dbReference type="ARBA" id="ARBA00022741"/>
    </source>
</evidence>
<dbReference type="InterPro" id="IPR050052">
    <property type="entry name" value="ATP-dep_Clp_protease_ClpX"/>
</dbReference>
<evidence type="ECO:0000313" key="5">
    <source>
        <dbReference type="Proteomes" id="UP000697710"/>
    </source>
</evidence>
<dbReference type="PANTHER" id="PTHR48102">
    <property type="entry name" value="ATP-DEPENDENT CLP PROTEASE ATP-BINDING SUBUNIT CLPX-LIKE, MITOCHONDRIAL-RELATED"/>
    <property type="match status" value="1"/>
</dbReference>
<evidence type="ECO:0000313" key="4">
    <source>
        <dbReference type="EMBL" id="MCA9730385.1"/>
    </source>
</evidence>
<dbReference type="GO" id="GO:0005524">
    <property type="term" value="F:ATP binding"/>
    <property type="evidence" value="ECO:0007669"/>
    <property type="project" value="UniProtKB-KW"/>
</dbReference>
<dbReference type="SUPFAM" id="SSF52540">
    <property type="entry name" value="P-loop containing nucleoside triphosphate hydrolases"/>
    <property type="match status" value="1"/>
</dbReference>
<gene>
    <name evidence="4" type="ORF">KC729_22075</name>
</gene>
<accession>A0A956M5H2</accession>
<dbReference type="GO" id="GO:0009376">
    <property type="term" value="C:HslUV protease complex"/>
    <property type="evidence" value="ECO:0007669"/>
    <property type="project" value="TreeGrafter"/>
</dbReference>
<name>A0A956M5H2_UNCEI</name>
<dbReference type="SMART" id="SM01086">
    <property type="entry name" value="ClpB_D2-small"/>
    <property type="match status" value="1"/>
</dbReference>
<feature type="non-terminal residue" evidence="4">
    <location>
        <position position="1"/>
    </location>
</feature>
<dbReference type="InterPro" id="IPR027417">
    <property type="entry name" value="P-loop_NTPase"/>
</dbReference>
<keyword evidence="1" id="KW-0547">Nucleotide-binding</keyword>
<dbReference type="AlphaFoldDB" id="A0A956M5H2"/>